<sequence length="316" mass="36682">MSDSGWMKREIFYEYIGNAFYTSVKKQNIQFPIILFVDGHATHLDKKISDLCTKLDIVLVSLYPNSTRIIQPCDVSTFKPIKDGWKKGIIEWRRNNPTELITKEQFAPILKCVLDKVIKPEVITNGFRACGIFPWNPNNIDFTKCLGRSIDANNNNENSNLNNDVDNLTFRTSTLHYTKFAQIVGLERINQFKEIDNMDSDEENTDFRILYKLWKAFDNKNDEIHLNDKIDQYSLNLSSNMPMNMDTEYPQTTPNEVGKHSTGKVTILQDIDVSDIPIIFEEDLIPTVEVTYIQGELESDRMDKENYNELELSDRR</sequence>
<comment type="caution">
    <text evidence="2">The sequence shown here is derived from an EMBL/GenBank/DDBJ whole genome shotgun (WGS) entry which is preliminary data.</text>
</comment>
<accession>A0AAW1L601</accession>
<evidence type="ECO:0000259" key="1">
    <source>
        <dbReference type="Pfam" id="PF03184"/>
    </source>
</evidence>
<feature type="domain" description="DDE-1" evidence="1">
    <location>
        <begin position="2"/>
        <end position="103"/>
    </location>
</feature>
<evidence type="ECO:0000313" key="2">
    <source>
        <dbReference type="EMBL" id="KAK9728818.1"/>
    </source>
</evidence>
<dbReference type="Pfam" id="PF03184">
    <property type="entry name" value="DDE_1"/>
    <property type="match status" value="1"/>
</dbReference>
<name>A0AAW1L601_POPJA</name>
<gene>
    <name evidence="2" type="ORF">QE152_g16981</name>
</gene>
<keyword evidence="2" id="KW-0255">Endonuclease</keyword>
<protein>
    <submittedName>
        <fullName evidence="2">DDE superfamily endonuclease</fullName>
    </submittedName>
</protein>
<dbReference type="GO" id="GO:0003676">
    <property type="term" value="F:nucleic acid binding"/>
    <property type="evidence" value="ECO:0007669"/>
    <property type="project" value="InterPro"/>
</dbReference>
<keyword evidence="2" id="KW-0540">Nuclease</keyword>
<keyword evidence="3" id="KW-1185">Reference proteome</keyword>
<dbReference type="EMBL" id="JASPKY010000166">
    <property type="protein sequence ID" value="KAK9728818.1"/>
    <property type="molecule type" value="Genomic_DNA"/>
</dbReference>
<dbReference type="AlphaFoldDB" id="A0AAW1L601"/>
<organism evidence="2 3">
    <name type="scientific">Popillia japonica</name>
    <name type="common">Japanese beetle</name>
    <dbReference type="NCBI Taxonomy" id="7064"/>
    <lineage>
        <taxon>Eukaryota</taxon>
        <taxon>Metazoa</taxon>
        <taxon>Ecdysozoa</taxon>
        <taxon>Arthropoda</taxon>
        <taxon>Hexapoda</taxon>
        <taxon>Insecta</taxon>
        <taxon>Pterygota</taxon>
        <taxon>Neoptera</taxon>
        <taxon>Endopterygota</taxon>
        <taxon>Coleoptera</taxon>
        <taxon>Polyphaga</taxon>
        <taxon>Scarabaeiformia</taxon>
        <taxon>Scarabaeidae</taxon>
        <taxon>Rutelinae</taxon>
        <taxon>Popillia</taxon>
    </lineage>
</organism>
<proteinExistence type="predicted"/>
<dbReference type="Proteomes" id="UP001458880">
    <property type="component" value="Unassembled WGS sequence"/>
</dbReference>
<dbReference type="InterPro" id="IPR004875">
    <property type="entry name" value="DDE_SF_endonuclease_dom"/>
</dbReference>
<reference evidence="2 3" key="1">
    <citation type="journal article" date="2024" name="BMC Genomics">
        <title>De novo assembly and annotation of Popillia japonica's genome with initial clues to its potential as an invasive pest.</title>
        <authorList>
            <person name="Cucini C."/>
            <person name="Boschi S."/>
            <person name="Funari R."/>
            <person name="Cardaioli E."/>
            <person name="Iannotti N."/>
            <person name="Marturano G."/>
            <person name="Paoli F."/>
            <person name="Bruttini M."/>
            <person name="Carapelli A."/>
            <person name="Frati F."/>
            <person name="Nardi F."/>
        </authorList>
    </citation>
    <scope>NUCLEOTIDE SEQUENCE [LARGE SCALE GENOMIC DNA]</scope>
    <source>
        <strain evidence="2">DMR45628</strain>
    </source>
</reference>
<evidence type="ECO:0000313" key="3">
    <source>
        <dbReference type="Proteomes" id="UP001458880"/>
    </source>
</evidence>
<keyword evidence="2" id="KW-0378">Hydrolase</keyword>
<dbReference type="GO" id="GO:0004519">
    <property type="term" value="F:endonuclease activity"/>
    <property type="evidence" value="ECO:0007669"/>
    <property type="project" value="UniProtKB-KW"/>
</dbReference>